<dbReference type="GeneID" id="20321860"/>
<dbReference type="AlphaFoldDB" id="A0A075AAY3"/>
<reference evidence="1 2" key="1">
    <citation type="submission" date="2013-11" db="EMBL/GenBank/DDBJ databases">
        <title>Opisthorchis viverrini - life in the bile duct.</title>
        <authorList>
            <person name="Young N.D."/>
            <person name="Nagarajan N."/>
            <person name="Lin S.J."/>
            <person name="Korhonen P.K."/>
            <person name="Jex A.R."/>
            <person name="Hall R.S."/>
            <person name="Safavi-Hemami H."/>
            <person name="Kaewkong W."/>
            <person name="Bertrand D."/>
            <person name="Gao S."/>
            <person name="Seet Q."/>
            <person name="Wongkham S."/>
            <person name="Teh B.T."/>
            <person name="Wongkham C."/>
            <person name="Intapan P.M."/>
            <person name="Maleewong W."/>
            <person name="Yang X."/>
            <person name="Hu M."/>
            <person name="Wang Z."/>
            <person name="Hofmann A."/>
            <person name="Sternberg P.W."/>
            <person name="Tan P."/>
            <person name="Wang J."/>
            <person name="Gasser R.B."/>
        </authorList>
    </citation>
    <scope>NUCLEOTIDE SEQUENCE [LARGE SCALE GENOMIC DNA]</scope>
</reference>
<protein>
    <submittedName>
        <fullName evidence="1">Uncharacterized protein</fullName>
    </submittedName>
</protein>
<keyword evidence="2" id="KW-1185">Reference proteome</keyword>
<sequence>MRLKSTALAGKNMIINQVQIKKSLNYSFQDNKTTFRTELVDIECAVHHHRSTPDRRGMEQLTQGGYKACTTVKHRRAITDSDVINDGSMTSEDNKGVQI</sequence>
<dbReference type="EMBL" id="KL596799">
    <property type="protein sequence ID" value="KER24729.1"/>
    <property type="molecule type" value="Genomic_DNA"/>
</dbReference>
<accession>A0A075AAY3</accession>
<evidence type="ECO:0000313" key="1">
    <source>
        <dbReference type="EMBL" id="KER24729.1"/>
    </source>
</evidence>
<dbReference type="Proteomes" id="UP000054324">
    <property type="component" value="Unassembled WGS sequence"/>
</dbReference>
<evidence type="ECO:0000313" key="2">
    <source>
        <dbReference type="Proteomes" id="UP000054324"/>
    </source>
</evidence>
<dbReference type="CTD" id="20321860"/>
<proteinExistence type="predicted"/>
<dbReference type="KEGG" id="ovi:T265_07681"/>
<name>A0A075AAY3_OPIVI</name>
<gene>
    <name evidence="1" type="ORF">T265_07681</name>
</gene>
<organism evidence="1 2">
    <name type="scientific">Opisthorchis viverrini</name>
    <name type="common">Southeast Asian liver fluke</name>
    <dbReference type="NCBI Taxonomy" id="6198"/>
    <lineage>
        <taxon>Eukaryota</taxon>
        <taxon>Metazoa</taxon>
        <taxon>Spiralia</taxon>
        <taxon>Lophotrochozoa</taxon>
        <taxon>Platyhelminthes</taxon>
        <taxon>Trematoda</taxon>
        <taxon>Digenea</taxon>
        <taxon>Opisthorchiida</taxon>
        <taxon>Opisthorchiata</taxon>
        <taxon>Opisthorchiidae</taxon>
        <taxon>Opisthorchis</taxon>
    </lineage>
</organism>
<dbReference type="RefSeq" id="XP_009171524.1">
    <property type="nucleotide sequence ID" value="XM_009173260.1"/>
</dbReference>